<evidence type="ECO:0000313" key="2">
    <source>
        <dbReference type="EMBL" id="EEF51500.1"/>
    </source>
</evidence>
<evidence type="ECO:0000313" key="3">
    <source>
        <dbReference type="Proteomes" id="UP000008311"/>
    </source>
</evidence>
<dbReference type="PANTHER" id="PTHR14326">
    <property type="entry name" value="TARGETING PROTEIN FOR XKLP2"/>
    <property type="match status" value="1"/>
</dbReference>
<dbReference type="InParanoid" id="B9R9M3"/>
<dbReference type="Pfam" id="PF12214">
    <property type="entry name" value="TPX2_importin"/>
    <property type="match status" value="1"/>
</dbReference>
<dbReference type="GO" id="GO:0005819">
    <property type="term" value="C:spindle"/>
    <property type="evidence" value="ECO:0007669"/>
    <property type="project" value="InterPro"/>
</dbReference>
<dbReference type="InterPro" id="IPR009675">
    <property type="entry name" value="TPX2_fam"/>
</dbReference>
<dbReference type="eggNOG" id="ENOG502SN2D">
    <property type="taxonomic scope" value="Eukaryota"/>
</dbReference>
<proteinExistence type="predicted"/>
<dbReference type="GO" id="GO:0005880">
    <property type="term" value="C:nuclear microtubule"/>
    <property type="evidence" value="ECO:0000318"/>
    <property type="project" value="GO_Central"/>
</dbReference>
<dbReference type="Proteomes" id="UP000008311">
    <property type="component" value="Unassembled WGS sequence"/>
</dbReference>
<dbReference type="STRING" id="3988.B9R9M3"/>
<gene>
    <name evidence="2" type="ORF">RCOM_1498770</name>
</gene>
<keyword evidence="3" id="KW-1185">Reference proteome</keyword>
<dbReference type="GO" id="GO:0090307">
    <property type="term" value="P:mitotic spindle assembly"/>
    <property type="evidence" value="ECO:0000318"/>
    <property type="project" value="GO_Central"/>
</dbReference>
<dbReference type="GO" id="GO:0030295">
    <property type="term" value="F:protein kinase activator activity"/>
    <property type="evidence" value="ECO:0000318"/>
    <property type="project" value="GO_Central"/>
</dbReference>
<feature type="domain" description="TPX2 central" evidence="1">
    <location>
        <begin position="209"/>
        <end position="337"/>
    </location>
</feature>
<dbReference type="EMBL" id="EQ973773">
    <property type="protein sequence ID" value="EEF51500.1"/>
    <property type="molecule type" value="Genomic_DNA"/>
</dbReference>
<dbReference type="AlphaFoldDB" id="B9R9M3"/>
<organism evidence="2 3">
    <name type="scientific">Ricinus communis</name>
    <name type="common">Castor bean</name>
    <dbReference type="NCBI Taxonomy" id="3988"/>
    <lineage>
        <taxon>Eukaryota</taxon>
        <taxon>Viridiplantae</taxon>
        <taxon>Streptophyta</taxon>
        <taxon>Embryophyta</taxon>
        <taxon>Tracheophyta</taxon>
        <taxon>Spermatophyta</taxon>
        <taxon>Magnoliopsida</taxon>
        <taxon>eudicotyledons</taxon>
        <taxon>Gunneridae</taxon>
        <taxon>Pentapetalae</taxon>
        <taxon>rosids</taxon>
        <taxon>fabids</taxon>
        <taxon>Malpighiales</taxon>
        <taxon>Euphorbiaceae</taxon>
        <taxon>Acalyphoideae</taxon>
        <taxon>Acalypheae</taxon>
        <taxon>Ricinus</taxon>
    </lineage>
</organism>
<evidence type="ECO:0000259" key="1">
    <source>
        <dbReference type="Pfam" id="PF12214"/>
    </source>
</evidence>
<protein>
    <recommendedName>
        <fullName evidence="1">TPX2 central domain-containing protein</fullName>
    </recommendedName>
</protein>
<dbReference type="GO" id="GO:0060236">
    <property type="term" value="P:regulation of mitotic spindle organization"/>
    <property type="evidence" value="ECO:0007669"/>
    <property type="project" value="InterPro"/>
</dbReference>
<reference evidence="3" key="1">
    <citation type="journal article" date="2010" name="Nat. Biotechnol.">
        <title>Draft genome sequence of the oilseed species Ricinus communis.</title>
        <authorList>
            <person name="Chan A.P."/>
            <person name="Crabtree J."/>
            <person name="Zhao Q."/>
            <person name="Lorenzi H."/>
            <person name="Orvis J."/>
            <person name="Puiu D."/>
            <person name="Melake-Berhan A."/>
            <person name="Jones K.M."/>
            <person name="Redman J."/>
            <person name="Chen G."/>
            <person name="Cahoon E.B."/>
            <person name="Gedil M."/>
            <person name="Stanke M."/>
            <person name="Haas B.J."/>
            <person name="Wortman J.R."/>
            <person name="Fraser-Liggett C.M."/>
            <person name="Ravel J."/>
            <person name="Rabinowicz P.D."/>
        </authorList>
    </citation>
    <scope>NUCLEOTIDE SEQUENCE [LARGE SCALE GENOMIC DNA]</scope>
    <source>
        <strain evidence="3">cv. Hale</strain>
    </source>
</reference>
<name>B9R9M3_RICCO</name>
<dbReference type="GO" id="GO:0008017">
    <property type="term" value="F:microtubule binding"/>
    <property type="evidence" value="ECO:0000318"/>
    <property type="project" value="GO_Central"/>
</dbReference>
<accession>B9R9M3</accession>
<dbReference type="PANTHER" id="PTHR14326:SF55">
    <property type="entry name" value="CELL CYCLE REGULATED MICROTUBULE ASSOCIATED PROTEIN"/>
    <property type="match status" value="1"/>
</dbReference>
<sequence length="412" mass="47350">MDLDMYEFWNEEIDFDYEYDAAMYYDFTRPESDFESLEAERWFDSAAYYPPSPLIIKLNWEPSVPVKSGHSSFICRAVENINRTSSSMDSEVTSAAGSEIYSEARSQTKSPLSKYSHFMNPTASQLAKQNRPPQIHCDRLLRRSQKFVKNEDKSSRSSCTNGTQATKRQKLEAGYLCKVARLKHQSHFLHKEPKKVGLTEIHTKLAKPKVTIPREPNLETAFRAERHRSKINLDLVETENSKPCTFRARPLNRKILEAPSLPLSKKSTPQLPEFQVFHLRTSARAMQHQFINEANSPNCSPSRQNETIRSIRVIPVAGLKEKLEAQDKFKARCLNKKERNFPTDKRFPNEPPIDLFSKLSLTSEVNSNTKCRSKMTRHSKMKSFAKSPRLGGNHFQCGSDRMISSVVPQINR</sequence>
<dbReference type="InterPro" id="IPR027330">
    <property type="entry name" value="TPX2_central_dom"/>
</dbReference>